<dbReference type="InterPro" id="IPR003587">
    <property type="entry name" value="Hint_dom_N"/>
</dbReference>
<dbReference type="SMART" id="SM00306">
    <property type="entry name" value="HintN"/>
    <property type="match status" value="2"/>
</dbReference>
<dbReference type="CDD" id="cd00081">
    <property type="entry name" value="Hint"/>
    <property type="match status" value="4"/>
</dbReference>
<comment type="caution">
    <text evidence="20">The sequence shown here is derived from an EMBL/GenBank/DDBJ whole genome shotgun (WGS) entry which is preliminary data.</text>
</comment>
<dbReference type="EMBL" id="JADEXP010000003">
    <property type="protein sequence ID" value="MBE9065208.1"/>
    <property type="molecule type" value="Genomic_DNA"/>
</dbReference>
<dbReference type="PANTHER" id="PTHR30153">
    <property type="entry name" value="REPLICATIVE DNA HELICASE DNAB"/>
    <property type="match status" value="1"/>
</dbReference>
<dbReference type="GO" id="GO:0003677">
    <property type="term" value="F:DNA binding"/>
    <property type="evidence" value="ECO:0007669"/>
    <property type="project" value="UniProtKB-UniRule"/>
</dbReference>
<evidence type="ECO:0000256" key="11">
    <source>
        <dbReference type="ARBA" id="ARBA00023000"/>
    </source>
</evidence>
<feature type="domain" description="DOD-type homing endonuclease" evidence="18">
    <location>
        <begin position="332"/>
        <end position="457"/>
    </location>
</feature>
<dbReference type="Gene3D" id="2.170.16.10">
    <property type="entry name" value="Hedgehog/Intein (Hint) domain"/>
    <property type="match status" value="4"/>
</dbReference>
<dbReference type="InterPro" id="IPR027417">
    <property type="entry name" value="P-loop_NTPase"/>
</dbReference>
<keyword evidence="9" id="KW-0068">Autocatalytic cleavage</keyword>
<dbReference type="GO" id="GO:0006269">
    <property type="term" value="P:DNA replication, synthesis of primer"/>
    <property type="evidence" value="ECO:0007669"/>
    <property type="project" value="UniProtKB-UniRule"/>
</dbReference>
<evidence type="ECO:0000256" key="2">
    <source>
        <dbReference type="ARBA" id="ARBA00011643"/>
    </source>
</evidence>
<evidence type="ECO:0000256" key="9">
    <source>
        <dbReference type="ARBA" id="ARBA00022813"/>
    </source>
</evidence>
<dbReference type="InterPro" id="IPR004042">
    <property type="entry name" value="Intein_endonuc_central"/>
</dbReference>
<dbReference type="GO" id="GO:0043139">
    <property type="term" value="F:5'-3' DNA helicase activity"/>
    <property type="evidence" value="ECO:0007669"/>
    <property type="project" value="UniProtKB-EC"/>
</dbReference>
<dbReference type="RefSeq" id="WP_193989962.1">
    <property type="nucleotide sequence ID" value="NZ_JADEXP010000003.1"/>
</dbReference>
<dbReference type="Pfam" id="PF14890">
    <property type="entry name" value="Intein_splicing"/>
    <property type="match status" value="1"/>
</dbReference>
<keyword evidence="11" id="KW-0651">Protein splicing</keyword>
<reference evidence="20" key="1">
    <citation type="submission" date="2020-10" db="EMBL/GenBank/DDBJ databases">
        <authorList>
            <person name="Castelo-Branco R."/>
            <person name="Eusebio N."/>
            <person name="Adriana R."/>
            <person name="Vieira A."/>
            <person name="Brugerolle De Fraissinette N."/>
            <person name="Rezende De Castro R."/>
            <person name="Schneider M.P."/>
            <person name="Vasconcelos V."/>
            <person name="Leao P.N."/>
        </authorList>
    </citation>
    <scope>NUCLEOTIDE SEQUENCE</scope>
    <source>
        <strain evidence="20">LEGE 11479</strain>
    </source>
</reference>
<dbReference type="EC" id="5.6.2.3" evidence="16 17"/>
<evidence type="ECO:0000256" key="6">
    <source>
        <dbReference type="ARBA" id="ARBA00022741"/>
    </source>
</evidence>
<proteinExistence type="inferred from homology"/>
<dbReference type="Proteomes" id="UP000615026">
    <property type="component" value="Unassembled WGS sequence"/>
</dbReference>
<dbReference type="SUPFAM" id="SSF55608">
    <property type="entry name" value="Homing endonucleases"/>
    <property type="match status" value="2"/>
</dbReference>
<keyword evidence="10 17" id="KW-0067">ATP-binding</keyword>
<dbReference type="PROSITE" id="PS50819">
    <property type="entry name" value="INTEIN_ENDONUCLEASE"/>
    <property type="match status" value="2"/>
</dbReference>
<evidence type="ECO:0000256" key="15">
    <source>
        <dbReference type="ARBA" id="ARBA00048954"/>
    </source>
</evidence>
<evidence type="ECO:0000256" key="4">
    <source>
        <dbReference type="ARBA" id="ARBA00022705"/>
    </source>
</evidence>
<dbReference type="InterPro" id="IPR027434">
    <property type="entry name" value="Homing_endonucl"/>
</dbReference>
<dbReference type="GO" id="GO:0016787">
    <property type="term" value="F:hydrolase activity"/>
    <property type="evidence" value="ECO:0007669"/>
    <property type="project" value="UniProtKB-KW"/>
</dbReference>
<keyword evidence="6 17" id="KW-0547">Nucleotide-binding</keyword>
<dbReference type="InterPro" id="IPR007694">
    <property type="entry name" value="DNA_helicase_DnaB-like_C"/>
</dbReference>
<feature type="domain" description="SF4 helicase" evidence="19">
    <location>
        <begin position="622"/>
        <end position="788"/>
    </location>
</feature>
<evidence type="ECO:0000256" key="8">
    <source>
        <dbReference type="ARBA" id="ARBA00022806"/>
    </source>
</evidence>
<feature type="domain" description="DOD-type homing endonuclease" evidence="18">
    <location>
        <begin position="902"/>
        <end position="1051"/>
    </location>
</feature>
<dbReference type="InterPro" id="IPR030934">
    <property type="entry name" value="Intein_C"/>
</dbReference>
<comment type="function">
    <text evidence="17">The main replicative DNA helicase, it participates in initiation and elongation during chromosome replication. Travels ahead of the DNA replisome, separating dsDNA into templates for DNA synthesis. A processive ATP-dependent 5'-3' DNA helicase it has DNA-dependent ATPase activity.</text>
</comment>
<comment type="subunit">
    <text evidence="2">Homohexamer.</text>
</comment>
<dbReference type="Pfam" id="PF00772">
    <property type="entry name" value="DnaB"/>
    <property type="match status" value="1"/>
</dbReference>
<dbReference type="InterPro" id="IPR036844">
    <property type="entry name" value="Hint_dom_sf"/>
</dbReference>
<dbReference type="InterPro" id="IPR016136">
    <property type="entry name" value="DNA_helicase_N/primase_C"/>
</dbReference>
<dbReference type="PROSITE" id="PS50818">
    <property type="entry name" value="INTEIN_C_TER"/>
    <property type="match status" value="2"/>
</dbReference>
<dbReference type="GO" id="GO:0004519">
    <property type="term" value="F:endonuclease activity"/>
    <property type="evidence" value="ECO:0007669"/>
    <property type="project" value="InterPro"/>
</dbReference>
<dbReference type="SMART" id="SM00305">
    <property type="entry name" value="HintC"/>
    <property type="match status" value="2"/>
</dbReference>
<comment type="function">
    <text evidence="14 17">The intein is an endonuclease.</text>
</comment>
<keyword evidence="3 17" id="KW-0639">Primosome</keyword>
<dbReference type="PROSITE" id="PS50817">
    <property type="entry name" value="INTEIN_N_TER"/>
    <property type="match status" value="2"/>
</dbReference>
<dbReference type="NCBIfam" id="TIGR01445">
    <property type="entry name" value="intein_Nterm"/>
    <property type="match status" value="2"/>
</dbReference>
<dbReference type="Pfam" id="PF03796">
    <property type="entry name" value="DnaB_C"/>
    <property type="match status" value="2"/>
</dbReference>
<keyword evidence="4 17" id="KW-0235">DNA replication</keyword>
<dbReference type="SUPFAM" id="SSF51294">
    <property type="entry name" value="Hedgehog/intein (Hint) domain"/>
    <property type="match status" value="2"/>
</dbReference>
<keyword evidence="8 17" id="KW-0347">Helicase</keyword>
<protein>
    <recommendedName>
        <fullName evidence="16 17">Replicative DNA helicase</fullName>
        <ecNumber evidence="16 17">5.6.2.3</ecNumber>
    </recommendedName>
</protein>
<dbReference type="Gene3D" id="3.40.50.300">
    <property type="entry name" value="P-loop containing nucleotide triphosphate hydrolases"/>
    <property type="match status" value="3"/>
</dbReference>
<evidence type="ECO:0000256" key="12">
    <source>
        <dbReference type="ARBA" id="ARBA00023125"/>
    </source>
</evidence>
<evidence type="ECO:0000256" key="7">
    <source>
        <dbReference type="ARBA" id="ARBA00022801"/>
    </source>
</evidence>
<feature type="domain" description="SF4 helicase" evidence="19">
    <location>
        <begin position="1218"/>
        <end position="1278"/>
    </location>
</feature>
<evidence type="ECO:0000259" key="19">
    <source>
        <dbReference type="PROSITE" id="PS51199"/>
    </source>
</evidence>
<dbReference type="InterPro" id="IPR007693">
    <property type="entry name" value="DNA_helicase_DnaB-like_N"/>
</dbReference>
<dbReference type="InterPro" id="IPR036185">
    <property type="entry name" value="DNA_heli_DnaB-like_N_sf"/>
</dbReference>
<dbReference type="NCBIfam" id="TIGR00665">
    <property type="entry name" value="DnaB"/>
    <property type="match status" value="1"/>
</dbReference>
<comment type="catalytic activity">
    <reaction evidence="15 17">
        <text>ATP + H2O = ADP + phosphate + H(+)</text>
        <dbReference type="Rhea" id="RHEA:13065"/>
        <dbReference type="ChEBI" id="CHEBI:15377"/>
        <dbReference type="ChEBI" id="CHEBI:15378"/>
        <dbReference type="ChEBI" id="CHEBI:30616"/>
        <dbReference type="ChEBI" id="CHEBI:43474"/>
        <dbReference type="ChEBI" id="CHEBI:456216"/>
        <dbReference type="EC" id="5.6.2.3"/>
    </reaction>
</comment>
<evidence type="ECO:0000256" key="10">
    <source>
        <dbReference type="ARBA" id="ARBA00022840"/>
    </source>
</evidence>
<dbReference type="NCBIfam" id="NF005852">
    <property type="entry name" value="PRK07773.1"/>
    <property type="match status" value="1"/>
</dbReference>
<name>A0A928X1D7_LEPEC</name>
<keyword evidence="13" id="KW-0413">Isomerase</keyword>
<dbReference type="GO" id="GO:0005829">
    <property type="term" value="C:cytosol"/>
    <property type="evidence" value="ECO:0007669"/>
    <property type="project" value="TreeGrafter"/>
</dbReference>
<keyword evidence="5" id="KW-0677">Repeat</keyword>
<evidence type="ECO:0000256" key="5">
    <source>
        <dbReference type="ARBA" id="ARBA00022737"/>
    </source>
</evidence>
<evidence type="ECO:0000256" key="16">
    <source>
        <dbReference type="NCBIfam" id="TIGR00665"/>
    </source>
</evidence>
<dbReference type="NCBIfam" id="TIGR01443">
    <property type="entry name" value="intein_Cterm"/>
    <property type="match status" value="2"/>
</dbReference>
<dbReference type="GO" id="GO:0016539">
    <property type="term" value="P:intein-mediated protein splicing"/>
    <property type="evidence" value="ECO:0007669"/>
    <property type="project" value="InterPro"/>
</dbReference>
<evidence type="ECO:0000256" key="17">
    <source>
        <dbReference type="RuleBase" id="RU362085"/>
    </source>
</evidence>
<keyword evidence="12 17" id="KW-0238">DNA-binding</keyword>
<gene>
    <name evidence="20" type="ORF">IQ260_00895</name>
</gene>
<dbReference type="InterPro" id="IPR003586">
    <property type="entry name" value="Hint_dom_C"/>
</dbReference>
<evidence type="ECO:0000313" key="20">
    <source>
        <dbReference type="EMBL" id="MBE9065208.1"/>
    </source>
</evidence>
<dbReference type="PRINTS" id="PR00379">
    <property type="entry name" value="INTEIN"/>
</dbReference>
<dbReference type="InterPro" id="IPR004860">
    <property type="entry name" value="LAGLIDADG_dom"/>
</dbReference>
<dbReference type="PANTHER" id="PTHR30153:SF2">
    <property type="entry name" value="REPLICATIVE DNA HELICASE"/>
    <property type="match status" value="1"/>
</dbReference>
<dbReference type="PROSITE" id="PS51199">
    <property type="entry name" value="SF4_HELICASE"/>
    <property type="match status" value="2"/>
</dbReference>
<keyword evidence="7 17" id="KW-0378">Hydrolase</keyword>
<evidence type="ECO:0000256" key="1">
    <source>
        <dbReference type="ARBA" id="ARBA00008428"/>
    </source>
</evidence>
<dbReference type="Gene3D" id="3.10.28.10">
    <property type="entry name" value="Homing endonucleases"/>
    <property type="match status" value="2"/>
</dbReference>
<evidence type="ECO:0000256" key="3">
    <source>
        <dbReference type="ARBA" id="ARBA00022515"/>
    </source>
</evidence>
<evidence type="ECO:0000256" key="13">
    <source>
        <dbReference type="ARBA" id="ARBA00023235"/>
    </source>
</evidence>
<dbReference type="InterPro" id="IPR006142">
    <property type="entry name" value="INTEIN"/>
</dbReference>
<evidence type="ECO:0000256" key="14">
    <source>
        <dbReference type="ARBA" id="ARBA00044940"/>
    </source>
</evidence>
<evidence type="ECO:0000259" key="18">
    <source>
        <dbReference type="PROSITE" id="PS50819"/>
    </source>
</evidence>
<comment type="similarity">
    <text evidence="1 17">Belongs to the helicase family. DnaB subfamily.</text>
</comment>
<sequence>MAQERKFQADFDRLPPQNIEAEEAILGGILLDPEAIGRVTEIIVPEAFYIGGHREIYRAAVELQAKGKPTDLMTVASLLKDKNLLEKAGGQSRLAQLFDRTISAANIDQYAKLVMEKYTRRQLIQIGGEIAQLGYETESPLETVLDQSEQKVFGLTQERPQQGLTATSDILTETFDDIEQRSMGMVLPGLSCGFYDLDAMTQGFQRSDLIIAAGRPAMGKCLSADAKILLADGSLKTIEEIYQQRQGQLLTLNNQWRFEVTQPSAFVDDGIKPVFQVTTRLGRKIKTTYSHPYLTMDGWLPLSSLSVGEKIAIPRKLQVFGSQALPAHQVKLLGYLIGDGSLTGNAATFTHENPLLQTDFTAAASQFSYKTLRRTGKNPVAAWLDGIGLWGLTAHDQHIPDAVFTLPKQQLALFINRLFSTDGWASVLSSGQAQLGYATISETLARQLQHLLLRFGIVATLKQRRVKYKNTRRPAWQLDITDAIAIHTFITEIGIFGKEQAVCKVADAISNKRYHSNRDLIPKPVWAELKAAKGDESWKSIAARAGFPNVTNIHVGKRALSRPRLAALATALEHESLQHLATSDIYWDEIVAIEPMGSQQVYDLTIPETHNFVANDICVHNTSFVLNVARNIAGGHKQPIAIFSLEMSKQQLVYRLLSAEARIESGRLRTGRIGQHEWEPLGHAISSLSQIPIFIDDTPNISVTEMRSKCRRLKAENGGALGLILIDYLQLMEGSSDNRVQELSKITRSLKGLARELNVPIISLSQLSRGVESRTNKRPMMSDLRESGCLSGETLIALANTGKQVPIRELVGQSDFYVWAFNENTCKLEASRVSNAFATGVQPVFKLTTQLGRTIRATSNHKFRTFDSWQRLDNLKVGECIALPRKLRSDTKQTLSDSELGLLGHLIGDGCTLPRHVIQYTTREADLAQIVVDLAKEIFGTALQPRINKERQWYQVYLPASQHLTHRVRNPIAEWLDRLGIFGLRSHEKRVPELVFQQPEAAVATFLRHLWSTDGCIKLVAGQRARPIAYYASSSEQLAQDVQSLLLRLGINARLKKVSQGKKGRVQNHVVITGKIDLTIFIELVGAIGEYKLRDLEEIKSYLINRKTNTNRDIIPMAAWQLHVLPAMTKANLSQRDMQAQLKVPYCGTTLFKQNMSRARAQRVAAVVDSPGLSKLANSDLYWDKVASIEPDGTEEVFDLTVPENHNFIANNIVVHNSIEQDADLIMMLYREEYYDPDTPDRGLAEVIIAKHRNGPTGTVKLLFEPQYTLFRNLANSKS</sequence>
<dbReference type="InterPro" id="IPR006141">
    <property type="entry name" value="Intein_N"/>
</dbReference>
<organism evidence="20 21">
    <name type="scientific">Leptolyngbya cf. ectocarpi LEGE 11479</name>
    <dbReference type="NCBI Taxonomy" id="1828722"/>
    <lineage>
        <taxon>Bacteria</taxon>
        <taxon>Bacillati</taxon>
        <taxon>Cyanobacteriota</taxon>
        <taxon>Cyanophyceae</taxon>
        <taxon>Leptolyngbyales</taxon>
        <taxon>Leptolyngbyaceae</taxon>
        <taxon>Leptolyngbya group</taxon>
        <taxon>Leptolyngbya</taxon>
    </lineage>
</organism>
<dbReference type="InterPro" id="IPR007692">
    <property type="entry name" value="DNA_helicase_DnaB"/>
</dbReference>
<dbReference type="SUPFAM" id="SSF48024">
    <property type="entry name" value="N-terminal domain of DnaB helicase"/>
    <property type="match status" value="1"/>
</dbReference>
<keyword evidence="21" id="KW-1185">Reference proteome</keyword>
<dbReference type="SUPFAM" id="SSF52540">
    <property type="entry name" value="P-loop containing nucleoside triphosphate hydrolases"/>
    <property type="match status" value="2"/>
</dbReference>
<dbReference type="GO" id="GO:0005524">
    <property type="term" value="F:ATP binding"/>
    <property type="evidence" value="ECO:0007669"/>
    <property type="project" value="UniProtKB-UniRule"/>
</dbReference>
<dbReference type="Gene3D" id="1.10.860.10">
    <property type="entry name" value="DNAb Helicase, Chain A"/>
    <property type="match status" value="1"/>
</dbReference>
<accession>A0A928X1D7</accession>
<dbReference type="AlphaFoldDB" id="A0A928X1D7"/>
<evidence type="ECO:0000313" key="21">
    <source>
        <dbReference type="Proteomes" id="UP000615026"/>
    </source>
</evidence>
<dbReference type="Pfam" id="PF14528">
    <property type="entry name" value="LAGLIDADG_3"/>
    <property type="match status" value="2"/>
</dbReference>
<dbReference type="GO" id="GO:1990077">
    <property type="term" value="C:primosome complex"/>
    <property type="evidence" value="ECO:0007669"/>
    <property type="project" value="UniProtKB-UniRule"/>
</dbReference>
<dbReference type="FunFam" id="1.10.860.10:FF:000001">
    <property type="entry name" value="Replicative DNA helicase"/>
    <property type="match status" value="1"/>
</dbReference>